<name>A0A930UYQ1_9ACTN</name>
<protein>
    <recommendedName>
        <fullName evidence="4">Bacteriocin biosynthesis cyclodehydratase domain-containing protein</fullName>
    </recommendedName>
</protein>
<sequence>MSLHASETSQTSENPQRDRLPGHPTLVPGTEVMRRDGDHLQVGFEQSRRLTLIDSDEIRWLLARLEAPEGSPLGLEDLSHVQARALVRLHERGLLADSRLLAATSTAAASRPGAPLTVGSVFAREPASAVPRMLSRFRGEVWVTGAEAACSGAGLASVVHLLDEALVGVVRLVALDAVASAPSKASPPDLVVWAGDREPRREVFDELLRHDVPHLVVRDEVDRAVVGPFCLPGVTACLRCLDAQRTAIDPAHPLVLEQHARGTARRPADPVLRHLAQAWAVRDVIAWLDGETPTTWSATVTLSATGAPVVVSAPLNPECGCSW</sequence>
<evidence type="ECO:0000256" key="1">
    <source>
        <dbReference type="SAM" id="MobiDB-lite"/>
    </source>
</evidence>
<gene>
    <name evidence="2" type="ORF">ISG29_03280</name>
</gene>
<evidence type="ECO:0000313" key="2">
    <source>
        <dbReference type="EMBL" id="MBF4160696.1"/>
    </source>
</evidence>
<dbReference type="Proteomes" id="UP000656804">
    <property type="component" value="Unassembled WGS sequence"/>
</dbReference>
<dbReference type="RefSeq" id="WP_194501886.1">
    <property type="nucleotide sequence ID" value="NZ_JADIVZ010000001.1"/>
</dbReference>
<dbReference type="Gene3D" id="3.40.50.720">
    <property type="entry name" value="NAD(P)-binding Rossmann-like Domain"/>
    <property type="match status" value="1"/>
</dbReference>
<accession>A0A930UYQ1</accession>
<evidence type="ECO:0000313" key="3">
    <source>
        <dbReference type="Proteomes" id="UP000656804"/>
    </source>
</evidence>
<feature type="compositionally biased region" description="Polar residues" evidence="1">
    <location>
        <begin position="1"/>
        <end position="14"/>
    </location>
</feature>
<dbReference type="EMBL" id="JADIVZ010000001">
    <property type="protein sequence ID" value="MBF4160696.1"/>
    <property type="molecule type" value="Genomic_DNA"/>
</dbReference>
<comment type="caution">
    <text evidence="2">The sequence shown here is derived from an EMBL/GenBank/DDBJ whole genome shotgun (WGS) entry which is preliminary data.</text>
</comment>
<feature type="region of interest" description="Disordered" evidence="1">
    <location>
        <begin position="1"/>
        <end position="31"/>
    </location>
</feature>
<dbReference type="AlphaFoldDB" id="A0A930UYQ1"/>
<reference evidence="2" key="1">
    <citation type="submission" date="2020-11" db="EMBL/GenBank/DDBJ databases">
        <title>Nocardioides sp. CBS4Y-1, whole genome shotgun sequence.</title>
        <authorList>
            <person name="Tuo L."/>
        </authorList>
    </citation>
    <scope>NUCLEOTIDE SEQUENCE</scope>
    <source>
        <strain evidence="2">CBS4Y-1</strain>
    </source>
</reference>
<organism evidence="2 3">
    <name type="scientific">Nocardioides acrostichi</name>
    <dbReference type="NCBI Taxonomy" id="2784339"/>
    <lineage>
        <taxon>Bacteria</taxon>
        <taxon>Bacillati</taxon>
        <taxon>Actinomycetota</taxon>
        <taxon>Actinomycetes</taxon>
        <taxon>Propionibacteriales</taxon>
        <taxon>Nocardioidaceae</taxon>
        <taxon>Nocardioides</taxon>
    </lineage>
</organism>
<proteinExistence type="predicted"/>
<evidence type="ECO:0008006" key="4">
    <source>
        <dbReference type="Google" id="ProtNLM"/>
    </source>
</evidence>
<keyword evidence="3" id="KW-1185">Reference proteome</keyword>